<dbReference type="EMBL" id="KN831983">
    <property type="protein sequence ID" value="KIO02216.1"/>
    <property type="molecule type" value="Genomic_DNA"/>
</dbReference>
<dbReference type="Pfam" id="PF04990">
    <property type="entry name" value="RNA_pol_Rpb1_7"/>
    <property type="match status" value="1"/>
</dbReference>
<dbReference type="HOGENOM" id="CLU_1744925_0_0_1"/>
<dbReference type="InterPro" id="IPR038593">
    <property type="entry name" value="RNA_pol_Rpb1_7_sf"/>
</dbReference>
<evidence type="ECO:0000313" key="3">
    <source>
        <dbReference type="Proteomes" id="UP000054217"/>
    </source>
</evidence>
<gene>
    <name evidence="2" type="ORF">M404DRAFT_28122</name>
</gene>
<organism evidence="2 3">
    <name type="scientific">Pisolithus tinctorius Marx 270</name>
    <dbReference type="NCBI Taxonomy" id="870435"/>
    <lineage>
        <taxon>Eukaryota</taxon>
        <taxon>Fungi</taxon>
        <taxon>Dikarya</taxon>
        <taxon>Basidiomycota</taxon>
        <taxon>Agaricomycotina</taxon>
        <taxon>Agaricomycetes</taxon>
        <taxon>Agaricomycetidae</taxon>
        <taxon>Boletales</taxon>
        <taxon>Sclerodermatineae</taxon>
        <taxon>Pisolithaceae</taxon>
        <taxon>Pisolithus</taxon>
    </lineage>
</organism>
<reference evidence="2 3" key="1">
    <citation type="submission" date="2014-04" db="EMBL/GenBank/DDBJ databases">
        <authorList>
            <consortium name="DOE Joint Genome Institute"/>
            <person name="Kuo A."/>
            <person name="Kohler A."/>
            <person name="Costa M.D."/>
            <person name="Nagy L.G."/>
            <person name="Floudas D."/>
            <person name="Copeland A."/>
            <person name="Barry K.W."/>
            <person name="Cichocki N."/>
            <person name="Veneault-Fourrey C."/>
            <person name="LaButti K."/>
            <person name="Lindquist E.A."/>
            <person name="Lipzen A."/>
            <person name="Lundell T."/>
            <person name="Morin E."/>
            <person name="Murat C."/>
            <person name="Sun H."/>
            <person name="Tunlid A."/>
            <person name="Henrissat B."/>
            <person name="Grigoriev I.V."/>
            <person name="Hibbett D.S."/>
            <person name="Martin F."/>
            <person name="Nordberg H.P."/>
            <person name="Cantor M.N."/>
            <person name="Hua S.X."/>
        </authorList>
    </citation>
    <scope>NUCLEOTIDE SEQUENCE [LARGE SCALE GENOMIC DNA]</scope>
    <source>
        <strain evidence="2 3">Marx 270</strain>
    </source>
</reference>
<dbReference type="Gene3D" id="3.30.1360.140">
    <property type="match status" value="1"/>
</dbReference>
<proteinExistence type="predicted"/>
<evidence type="ECO:0000259" key="1">
    <source>
        <dbReference type="Pfam" id="PF04990"/>
    </source>
</evidence>
<dbReference type="GO" id="GO:0003677">
    <property type="term" value="F:DNA binding"/>
    <property type="evidence" value="ECO:0007669"/>
    <property type="project" value="InterPro"/>
</dbReference>
<reference evidence="3" key="2">
    <citation type="submission" date="2015-01" db="EMBL/GenBank/DDBJ databases">
        <title>Evolutionary Origins and Diversification of the Mycorrhizal Mutualists.</title>
        <authorList>
            <consortium name="DOE Joint Genome Institute"/>
            <consortium name="Mycorrhizal Genomics Consortium"/>
            <person name="Kohler A."/>
            <person name="Kuo A."/>
            <person name="Nagy L.G."/>
            <person name="Floudas D."/>
            <person name="Copeland A."/>
            <person name="Barry K.W."/>
            <person name="Cichocki N."/>
            <person name="Veneault-Fourrey C."/>
            <person name="LaButti K."/>
            <person name="Lindquist E.A."/>
            <person name="Lipzen A."/>
            <person name="Lundell T."/>
            <person name="Morin E."/>
            <person name="Murat C."/>
            <person name="Riley R."/>
            <person name="Ohm R."/>
            <person name="Sun H."/>
            <person name="Tunlid A."/>
            <person name="Henrissat B."/>
            <person name="Grigoriev I.V."/>
            <person name="Hibbett D.S."/>
            <person name="Martin F."/>
        </authorList>
    </citation>
    <scope>NUCLEOTIDE SEQUENCE [LARGE SCALE GENOMIC DNA]</scope>
    <source>
        <strain evidence="3">Marx 270</strain>
    </source>
</reference>
<dbReference type="Proteomes" id="UP000054217">
    <property type="component" value="Unassembled WGS sequence"/>
</dbReference>
<accession>A0A0C3P426</accession>
<dbReference type="GO" id="GO:0003899">
    <property type="term" value="F:DNA-directed RNA polymerase activity"/>
    <property type="evidence" value="ECO:0007669"/>
    <property type="project" value="InterPro"/>
</dbReference>
<name>A0A0C3P426_PISTI</name>
<protein>
    <recommendedName>
        <fullName evidence="1">RNA polymerase Rpb1 domain-containing protein</fullName>
    </recommendedName>
</protein>
<dbReference type="AlphaFoldDB" id="A0A0C3P426"/>
<evidence type="ECO:0000313" key="2">
    <source>
        <dbReference type="EMBL" id="KIO02216.1"/>
    </source>
</evidence>
<feature type="domain" description="RNA polymerase Rpb1" evidence="1">
    <location>
        <begin position="18"/>
        <end position="67"/>
    </location>
</feature>
<dbReference type="InParanoid" id="A0A0C3P426"/>
<keyword evidence="3" id="KW-1185">Reference proteome</keyword>
<dbReference type="STRING" id="870435.A0A0C3P426"/>
<dbReference type="OrthoDB" id="3055786at2759"/>
<sequence length="160" mass="17723">MAQDRMSAKNVQQELAYTSLRIVTTTVEIWYDPEPTSTIIEGGSMFIEFFFAILDEEIESKLHLQSPCTFGWCLIVTEQLIGVLLWSPTASLRASRHTSSSSGAKVTWRNRQGAVEEDIFLCQFKNTMLNSVSLHSIHTPEAYADDEGSIKTNGGVGSGD</sequence>
<dbReference type="InterPro" id="IPR007073">
    <property type="entry name" value="RNA_pol_Rpb1_7"/>
</dbReference>
<dbReference type="GO" id="GO:0006351">
    <property type="term" value="P:DNA-templated transcription"/>
    <property type="evidence" value="ECO:0007669"/>
    <property type="project" value="InterPro"/>
</dbReference>